<gene>
    <name evidence="4" type="ORF">HaLaN_01451</name>
</gene>
<evidence type="ECO:0000256" key="1">
    <source>
        <dbReference type="ARBA" id="ARBA00004123"/>
    </source>
</evidence>
<evidence type="ECO:0000313" key="5">
    <source>
        <dbReference type="Proteomes" id="UP000485058"/>
    </source>
</evidence>
<sequence>MKDPPFGMPIHESSNTKDNKAAEVVGRRIKVFWPQEGTWFEGSISRYDQDKGKHRVCYDDGDKEWVVLSAEQYELLPDKAV</sequence>
<comment type="caution">
    <text evidence="4">The sequence shown here is derived from an EMBL/GenBank/DDBJ whole genome shotgun (WGS) entry which is preliminary data.</text>
</comment>
<dbReference type="SUPFAM" id="SSF63748">
    <property type="entry name" value="Tudor/PWWP/MBT"/>
    <property type="match status" value="1"/>
</dbReference>
<keyword evidence="2" id="KW-0539">Nucleus</keyword>
<protein>
    <submittedName>
        <fullName evidence="4">DNA mismatch repair protein</fullName>
    </submittedName>
</protein>
<dbReference type="GO" id="GO:0007064">
    <property type="term" value="P:mitotic sister chromatid cohesion"/>
    <property type="evidence" value="ECO:0007669"/>
    <property type="project" value="InterPro"/>
</dbReference>
<organism evidence="4 5">
    <name type="scientific">Haematococcus lacustris</name>
    <name type="common">Green alga</name>
    <name type="synonym">Haematococcus pluvialis</name>
    <dbReference type="NCBI Taxonomy" id="44745"/>
    <lineage>
        <taxon>Eukaryota</taxon>
        <taxon>Viridiplantae</taxon>
        <taxon>Chlorophyta</taxon>
        <taxon>core chlorophytes</taxon>
        <taxon>Chlorophyceae</taxon>
        <taxon>CS clade</taxon>
        <taxon>Chlamydomonadales</taxon>
        <taxon>Haematococcaceae</taxon>
        <taxon>Haematococcus</taxon>
    </lineage>
</organism>
<dbReference type="GO" id="GO:0000785">
    <property type="term" value="C:chromatin"/>
    <property type="evidence" value="ECO:0007669"/>
    <property type="project" value="TreeGrafter"/>
</dbReference>
<dbReference type="Pfam" id="PF21743">
    <property type="entry name" value="PTM_DIR17_Tudor"/>
    <property type="match status" value="1"/>
</dbReference>
<dbReference type="CDD" id="cd20404">
    <property type="entry name" value="Tudor_Agenet_AtEML-like"/>
    <property type="match status" value="1"/>
</dbReference>
<dbReference type="InterPro" id="IPR039776">
    <property type="entry name" value="Pds5"/>
</dbReference>
<evidence type="ECO:0000259" key="3">
    <source>
        <dbReference type="SMART" id="SM00333"/>
    </source>
</evidence>
<dbReference type="GO" id="GO:0005634">
    <property type="term" value="C:nucleus"/>
    <property type="evidence" value="ECO:0007669"/>
    <property type="project" value="UniProtKB-SubCell"/>
</dbReference>
<dbReference type="Proteomes" id="UP000485058">
    <property type="component" value="Unassembled WGS sequence"/>
</dbReference>
<dbReference type="PANTHER" id="PTHR12663:SF0">
    <property type="entry name" value="PRECOCIOUS DISSOCIATION OF SISTERS 5, ISOFORM A"/>
    <property type="match status" value="1"/>
</dbReference>
<keyword evidence="5" id="KW-1185">Reference proteome</keyword>
<dbReference type="AlphaFoldDB" id="A0A699YUQ4"/>
<dbReference type="InterPro" id="IPR002999">
    <property type="entry name" value="Tudor"/>
</dbReference>
<accession>A0A699YUQ4</accession>
<evidence type="ECO:0000256" key="2">
    <source>
        <dbReference type="ARBA" id="ARBA00023242"/>
    </source>
</evidence>
<dbReference type="Gene3D" id="2.30.30.140">
    <property type="match status" value="1"/>
</dbReference>
<reference evidence="4 5" key="1">
    <citation type="submission" date="2020-02" db="EMBL/GenBank/DDBJ databases">
        <title>Draft genome sequence of Haematococcus lacustris strain NIES-144.</title>
        <authorList>
            <person name="Morimoto D."/>
            <person name="Nakagawa S."/>
            <person name="Yoshida T."/>
            <person name="Sawayama S."/>
        </authorList>
    </citation>
    <scope>NUCLEOTIDE SEQUENCE [LARGE SCALE GENOMIC DNA]</scope>
    <source>
        <strain evidence="4 5">NIES-144</strain>
    </source>
</reference>
<dbReference type="PANTHER" id="PTHR12663">
    <property type="entry name" value="ANDROGEN INDUCED INHIBITOR OF PROLIFERATION AS3 / PDS5-RELATED"/>
    <property type="match status" value="1"/>
</dbReference>
<dbReference type="InterPro" id="IPR047365">
    <property type="entry name" value="Tudor_AtPTM-like"/>
</dbReference>
<comment type="subcellular location">
    <subcellularLocation>
        <location evidence="1">Nucleus</location>
    </subcellularLocation>
</comment>
<name>A0A699YUQ4_HAELA</name>
<feature type="domain" description="Tudor" evidence="3">
    <location>
        <begin position="21"/>
        <end position="79"/>
    </location>
</feature>
<dbReference type="EMBL" id="BLLF01000055">
    <property type="protein sequence ID" value="GFH06762.1"/>
    <property type="molecule type" value="Genomic_DNA"/>
</dbReference>
<proteinExistence type="predicted"/>
<evidence type="ECO:0000313" key="4">
    <source>
        <dbReference type="EMBL" id="GFH06762.1"/>
    </source>
</evidence>
<dbReference type="GO" id="GO:0006281">
    <property type="term" value="P:DNA repair"/>
    <property type="evidence" value="ECO:0007669"/>
    <property type="project" value="TreeGrafter"/>
</dbReference>
<dbReference type="SMART" id="SM00333">
    <property type="entry name" value="TUDOR"/>
    <property type="match status" value="1"/>
</dbReference>